<dbReference type="Gene3D" id="1.20.120.450">
    <property type="entry name" value="dinb family like domain"/>
    <property type="match status" value="1"/>
</dbReference>
<gene>
    <name evidence="1" type="ORF">MKQ68_13390</name>
</gene>
<dbReference type="Proteomes" id="UP001162741">
    <property type="component" value="Chromosome"/>
</dbReference>
<proteinExistence type="predicted"/>
<dbReference type="SUPFAM" id="SSF109854">
    <property type="entry name" value="DinB/YfiT-like putative metalloenzymes"/>
    <property type="match status" value="1"/>
</dbReference>
<sequence length="175" mass="20085">MTTGQLFLESVTKRFLTYKTLGEKTFEQLSDEQLCWEPPGYPNSIYVIVKHVSGNMCSRFTDFLTTDGEKPGRQRDEEFKPGIASRAEIIGLWDKGWDVLLNTLRSLTDEDLAKTVTIRGEPHSVIDAINRQLGHYPYHVGQIVYLGKIMQQENWRSLSIPVGQSEQFNKEKFGR</sequence>
<dbReference type="Pfam" id="PF07609">
    <property type="entry name" value="DUF1572"/>
    <property type="match status" value="1"/>
</dbReference>
<reference evidence="1" key="1">
    <citation type="submission" date="2022-10" db="EMBL/GenBank/DDBJ databases">
        <title>Chitinophaga sp. nov., isolated from soil.</title>
        <authorList>
            <person name="Jeon C.O."/>
        </authorList>
    </citation>
    <scope>NUCLEOTIDE SEQUENCE</scope>
    <source>
        <strain evidence="1">R8</strain>
    </source>
</reference>
<accession>A0ABY6IXF8</accession>
<dbReference type="EMBL" id="CP107006">
    <property type="protein sequence ID" value="UYQ91087.1"/>
    <property type="molecule type" value="Genomic_DNA"/>
</dbReference>
<dbReference type="InterPro" id="IPR011466">
    <property type="entry name" value="DUF1572"/>
</dbReference>
<protein>
    <submittedName>
        <fullName evidence="1">DUF1572 domain-containing protein</fullName>
    </submittedName>
</protein>
<evidence type="ECO:0000313" key="2">
    <source>
        <dbReference type="Proteomes" id="UP001162741"/>
    </source>
</evidence>
<evidence type="ECO:0000313" key="1">
    <source>
        <dbReference type="EMBL" id="UYQ91087.1"/>
    </source>
</evidence>
<dbReference type="RefSeq" id="WP_264279569.1">
    <property type="nucleotide sequence ID" value="NZ_CP107006.1"/>
</dbReference>
<organism evidence="1 2">
    <name type="scientific">Chitinophaga horti</name>
    <dbReference type="NCBI Taxonomy" id="2920382"/>
    <lineage>
        <taxon>Bacteria</taxon>
        <taxon>Pseudomonadati</taxon>
        <taxon>Bacteroidota</taxon>
        <taxon>Chitinophagia</taxon>
        <taxon>Chitinophagales</taxon>
        <taxon>Chitinophagaceae</taxon>
        <taxon>Chitinophaga</taxon>
    </lineage>
</organism>
<name>A0ABY6IXF8_9BACT</name>
<keyword evidence="2" id="KW-1185">Reference proteome</keyword>
<dbReference type="InterPro" id="IPR034660">
    <property type="entry name" value="DinB/YfiT-like"/>
</dbReference>